<feature type="region of interest" description="Disordered" evidence="1">
    <location>
        <begin position="42"/>
        <end position="127"/>
    </location>
</feature>
<evidence type="ECO:0000313" key="3">
    <source>
        <dbReference type="Proteomes" id="UP001341840"/>
    </source>
</evidence>
<name>A0ABU6ULI6_9FABA</name>
<protein>
    <submittedName>
        <fullName evidence="2">Uncharacterized protein</fullName>
    </submittedName>
</protein>
<evidence type="ECO:0000313" key="2">
    <source>
        <dbReference type="EMBL" id="MED6162180.1"/>
    </source>
</evidence>
<accession>A0ABU6ULI6</accession>
<organism evidence="2 3">
    <name type="scientific">Stylosanthes scabra</name>
    <dbReference type="NCBI Taxonomy" id="79078"/>
    <lineage>
        <taxon>Eukaryota</taxon>
        <taxon>Viridiplantae</taxon>
        <taxon>Streptophyta</taxon>
        <taxon>Embryophyta</taxon>
        <taxon>Tracheophyta</taxon>
        <taxon>Spermatophyta</taxon>
        <taxon>Magnoliopsida</taxon>
        <taxon>eudicotyledons</taxon>
        <taxon>Gunneridae</taxon>
        <taxon>Pentapetalae</taxon>
        <taxon>rosids</taxon>
        <taxon>fabids</taxon>
        <taxon>Fabales</taxon>
        <taxon>Fabaceae</taxon>
        <taxon>Papilionoideae</taxon>
        <taxon>50 kb inversion clade</taxon>
        <taxon>dalbergioids sensu lato</taxon>
        <taxon>Dalbergieae</taxon>
        <taxon>Pterocarpus clade</taxon>
        <taxon>Stylosanthes</taxon>
    </lineage>
</organism>
<keyword evidence="3" id="KW-1185">Reference proteome</keyword>
<sequence length="127" mass="14033">MANYRGARNEILLICMKAAIPPEKREMVDQMLVAVAEVNPRAHFPPKEYGGRRRGPVPGLGTSSGAFTHEINPTVKGKAASETSQTLKSKGKYCSQSEDSDDDVVIIEPPVKHASNKSQRMRNRRSR</sequence>
<proteinExistence type="predicted"/>
<comment type="caution">
    <text evidence="2">The sequence shown here is derived from an EMBL/GenBank/DDBJ whole genome shotgun (WGS) entry which is preliminary data.</text>
</comment>
<dbReference type="EMBL" id="JASCZI010121547">
    <property type="protein sequence ID" value="MED6162180.1"/>
    <property type="molecule type" value="Genomic_DNA"/>
</dbReference>
<dbReference type="Proteomes" id="UP001341840">
    <property type="component" value="Unassembled WGS sequence"/>
</dbReference>
<evidence type="ECO:0000256" key="1">
    <source>
        <dbReference type="SAM" id="MobiDB-lite"/>
    </source>
</evidence>
<gene>
    <name evidence="2" type="ORF">PIB30_067936</name>
</gene>
<reference evidence="2 3" key="1">
    <citation type="journal article" date="2023" name="Plants (Basel)">
        <title>Bridging the Gap: Combining Genomics and Transcriptomics Approaches to Understand Stylosanthes scabra, an Orphan Legume from the Brazilian Caatinga.</title>
        <authorList>
            <person name="Ferreira-Neto J.R.C."/>
            <person name="da Silva M.D."/>
            <person name="Binneck E."/>
            <person name="de Melo N.F."/>
            <person name="da Silva R.H."/>
            <person name="de Melo A.L.T.M."/>
            <person name="Pandolfi V."/>
            <person name="Bustamante F.O."/>
            <person name="Brasileiro-Vidal A.C."/>
            <person name="Benko-Iseppon A.M."/>
        </authorList>
    </citation>
    <scope>NUCLEOTIDE SEQUENCE [LARGE SCALE GENOMIC DNA]</scope>
    <source>
        <tissue evidence="2">Leaves</tissue>
    </source>
</reference>